<dbReference type="AlphaFoldDB" id="A0AAN7E032"/>
<evidence type="ECO:0000256" key="6">
    <source>
        <dbReference type="ARBA" id="ARBA00038471"/>
    </source>
</evidence>
<keyword evidence="3" id="KW-0964">Secreted</keyword>
<dbReference type="SUPFAM" id="SSF101148">
    <property type="entry name" value="Plant invertase/pectin methylesterase inhibitor"/>
    <property type="match status" value="1"/>
</dbReference>
<feature type="chain" id="PRO_5042929852" description="Pectinesterase inhibitor domain-containing protein" evidence="7">
    <location>
        <begin position="26"/>
        <end position="197"/>
    </location>
</feature>
<feature type="signal peptide" evidence="7">
    <location>
        <begin position="1"/>
        <end position="25"/>
    </location>
</feature>
<evidence type="ECO:0000256" key="3">
    <source>
        <dbReference type="ARBA" id="ARBA00022525"/>
    </source>
</evidence>
<dbReference type="Proteomes" id="UP001324115">
    <property type="component" value="Unassembled WGS sequence"/>
</dbReference>
<sequence length="197" mass="21748">MRMACIHSFMTFMFVALLTNSGQLAYGNGRSYVQEACSVTRYPDICVHSLASFSSTAKRSPSKWARAGVSVTIGEVKDVAQNLQKLKKYRLMKGKNRIALSDCIECIQDALDELHKSLDVLRRLSKSTFNEQMSDLLTWISAALTDEDTCLDGFEDQKGKQVKLLQNQVLNATYITSNALALVNKLASTGLASITVP</sequence>
<dbReference type="FunFam" id="1.20.140.40:FF:000006">
    <property type="entry name" value="Pectinesterase inhibitor 3"/>
    <property type="match status" value="1"/>
</dbReference>
<proteinExistence type="inferred from homology"/>
<protein>
    <recommendedName>
        <fullName evidence="8">Pectinesterase inhibitor domain-containing protein</fullName>
    </recommendedName>
</protein>
<evidence type="ECO:0000313" key="9">
    <source>
        <dbReference type="EMBL" id="KAK4559005.1"/>
    </source>
</evidence>
<organism evidence="9 10">
    <name type="scientific">Quercus rubra</name>
    <name type="common">Northern red oak</name>
    <name type="synonym">Quercus borealis</name>
    <dbReference type="NCBI Taxonomy" id="3512"/>
    <lineage>
        <taxon>Eukaryota</taxon>
        <taxon>Viridiplantae</taxon>
        <taxon>Streptophyta</taxon>
        <taxon>Embryophyta</taxon>
        <taxon>Tracheophyta</taxon>
        <taxon>Spermatophyta</taxon>
        <taxon>Magnoliopsida</taxon>
        <taxon>eudicotyledons</taxon>
        <taxon>Gunneridae</taxon>
        <taxon>Pentapetalae</taxon>
        <taxon>rosids</taxon>
        <taxon>fabids</taxon>
        <taxon>Fagales</taxon>
        <taxon>Fagaceae</taxon>
        <taxon>Quercus</taxon>
    </lineage>
</organism>
<dbReference type="NCBIfam" id="TIGR01614">
    <property type="entry name" value="PME_inhib"/>
    <property type="match status" value="1"/>
</dbReference>
<accession>A0AAN7E032</accession>
<dbReference type="InterPro" id="IPR006501">
    <property type="entry name" value="Pectinesterase_inhib_dom"/>
</dbReference>
<dbReference type="EMBL" id="JAXUIC010000012">
    <property type="protein sequence ID" value="KAK4559005.1"/>
    <property type="molecule type" value="Genomic_DNA"/>
</dbReference>
<keyword evidence="4 7" id="KW-0732">Signal</keyword>
<evidence type="ECO:0000256" key="2">
    <source>
        <dbReference type="ARBA" id="ARBA00022523"/>
    </source>
</evidence>
<dbReference type="Gene3D" id="1.20.140.40">
    <property type="entry name" value="Invertase/pectin methylesterase inhibitor family protein"/>
    <property type="match status" value="1"/>
</dbReference>
<keyword evidence="5" id="KW-1015">Disulfide bond</keyword>
<name>A0AAN7E032_QUERU</name>
<dbReference type="GO" id="GO:0004857">
    <property type="term" value="F:enzyme inhibitor activity"/>
    <property type="evidence" value="ECO:0007669"/>
    <property type="project" value="InterPro"/>
</dbReference>
<dbReference type="CDD" id="cd15798">
    <property type="entry name" value="PMEI-like_3"/>
    <property type="match status" value="1"/>
</dbReference>
<comment type="caution">
    <text evidence="9">The sequence shown here is derived from an EMBL/GenBank/DDBJ whole genome shotgun (WGS) entry which is preliminary data.</text>
</comment>
<evidence type="ECO:0000256" key="4">
    <source>
        <dbReference type="ARBA" id="ARBA00022729"/>
    </source>
</evidence>
<dbReference type="PANTHER" id="PTHR31080">
    <property type="entry name" value="PECTINESTERASE INHIBITOR-LIKE"/>
    <property type="match status" value="1"/>
</dbReference>
<evidence type="ECO:0000259" key="8">
    <source>
        <dbReference type="SMART" id="SM00856"/>
    </source>
</evidence>
<comment type="similarity">
    <text evidence="6">Belongs to the PMEI family.</text>
</comment>
<keyword evidence="10" id="KW-1185">Reference proteome</keyword>
<keyword evidence="2" id="KW-0052">Apoplast</keyword>
<dbReference type="Pfam" id="PF04043">
    <property type="entry name" value="PMEI"/>
    <property type="match status" value="1"/>
</dbReference>
<feature type="domain" description="Pectinesterase inhibitor" evidence="8">
    <location>
        <begin position="28"/>
        <end position="182"/>
    </location>
</feature>
<gene>
    <name evidence="9" type="ORF">RGQ29_008302</name>
</gene>
<evidence type="ECO:0000256" key="7">
    <source>
        <dbReference type="SAM" id="SignalP"/>
    </source>
</evidence>
<dbReference type="GO" id="GO:0048046">
    <property type="term" value="C:apoplast"/>
    <property type="evidence" value="ECO:0007669"/>
    <property type="project" value="UniProtKB-SubCell"/>
</dbReference>
<dbReference type="InterPro" id="IPR035513">
    <property type="entry name" value="Invertase/methylesterase_inhib"/>
</dbReference>
<evidence type="ECO:0000256" key="1">
    <source>
        <dbReference type="ARBA" id="ARBA00004271"/>
    </source>
</evidence>
<evidence type="ECO:0000256" key="5">
    <source>
        <dbReference type="ARBA" id="ARBA00023157"/>
    </source>
</evidence>
<evidence type="ECO:0000313" key="10">
    <source>
        <dbReference type="Proteomes" id="UP001324115"/>
    </source>
</evidence>
<reference evidence="9 10" key="1">
    <citation type="journal article" date="2023" name="G3 (Bethesda)">
        <title>A haplotype-resolved chromosome-scale genome for Quercus rubra L. provides insights into the genetics of adaptive traits for red oak species.</title>
        <authorList>
            <person name="Kapoor B."/>
            <person name="Jenkins J."/>
            <person name="Schmutz J."/>
            <person name="Zhebentyayeva T."/>
            <person name="Kuelheim C."/>
            <person name="Coggeshall M."/>
            <person name="Heim C."/>
            <person name="Lasky J.R."/>
            <person name="Leites L."/>
            <person name="Islam-Faridi N."/>
            <person name="Romero-Severson J."/>
            <person name="DeLeo V.L."/>
            <person name="Lucas S.M."/>
            <person name="Lazic D."/>
            <person name="Gailing O."/>
            <person name="Carlson J."/>
            <person name="Staton M."/>
        </authorList>
    </citation>
    <scope>NUCLEOTIDE SEQUENCE [LARGE SCALE GENOMIC DNA]</scope>
    <source>
        <strain evidence="9">Pseudo-F2</strain>
    </source>
</reference>
<comment type="subcellular location">
    <subcellularLocation>
        <location evidence="1">Secreted</location>
        <location evidence="1">Extracellular space</location>
        <location evidence="1">Apoplast</location>
    </subcellularLocation>
</comment>
<dbReference type="PANTHER" id="PTHR31080:SF158">
    <property type="entry name" value="PLANT INVERTASE_PECTIN METHYLESTERASE INHIBITOR SUPERFAMILY PROTEIN"/>
    <property type="match status" value="1"/>
</dbReference>
<dbReference type="SMART" id="SM00856">
    <property type="entry name" value="PMEI"/>
    <property type="match status" value="1"/>
</dbReference>
<dbReference type="InterPro" id="IPR051955">
    <property type="entry name" value="PME_Inhibitor"/>
</dbReference>